<dbReference type="InterPro" id="IPR036922">
    <property type="entry name" value="Rieske_2Fe-2S_sf"/>
</dbReference>
<dbReference type="SUPFAM" id="SSF50022">
    <property type="entry name" value="ISP domain"/>
    <property type="match status" value="1"/>
</dbReference>
<evidence type="ECO:0000259" key="5">
    <source>
        <dbReference type="PROSITE" id="PS51296"/>
    </source>
</evidence>
<keyword evidence="2" id="KW-0479">Metal-binding</keyword>
<sequence length="145" mass="14785">MERNQFLALMGTGAATVFFGGCLGSCSSSGGDDDPAPNNPGGSTKKDFTLNLNDAANSALLTNGGHLTTNGVIVAKTAAGNYIAVSSACTHQGNPLNFESGNNQFHCNAHGSNFGLDGKVINGPAATALKQYKTTLTGTSLRVFE</sequence>
<reference evidence="6" key="1">
    <citation type="submission" date="2020-02" db="EMBL/GenBank/DDBJ databases">
        <authorList>
            <person name="Meier V. D."/>
        </authorList>
    </citation>
    <scope>NUCLEOTIDE SEQUENCE</scope>
    <source>
        <strain evidence="6">AVDCRST_MAG95</strain>
    </source>
</reference>
<name>A0A6J4I8J6_9BACT</name>
<dbReference type="PROSITE" id="PS51296">
    <property type="entry name" value="RIESKE"/>
    <property type="match status" value="1"/>
</dbReference>
<dbReference type="CDD" id="cd03467">
    <property type="entry name" value="Rieske"/>
    <property type="match status" value="1"/>
</dbReference>
<keyword evidence="3" id="KW-0408">Iron</keyword>
<organism evidence="6">
    <name type="scientific">uncultured Adhaeribacter sp</name>
    <dbReference type="NCBI Taxonomy" id="448109"/>
    <lineage>
        <taxon>Bacteria</taxon>
        <taxon>Pseudomonadati</taxon>
        <taxon>Bacteroidota</taxon>
        <taxon>Cytophagia</taxon>
        <taxon>Cytophagales</taxon>
        <taxon>Hymenobacteraceae</taxon>
        <taxon>Adhaeribacter</taxon>
        <taxon>environmental samples</taxon>
    </lineage>
</organism>
<dbReference type="InterPro" id="IPR017941">
    <property type="entry name" value="Rieske_2Fe-2S"/>
</dbReference>
<evidence type="ECO:0000313" key="6">
    <source>
        <dbReference type="EMBL" id="CAA9245378.1"/>
    </source>
</evidence>
<keyword evidence="1" id="KW-0001">2Fe-2S</keyword>
<keyword evidence="4" id="KW-0411">Iron-sulfur</keyword>
<proteinExistence type="predicted"/>
<evidence type="ECO:0000256" key="3">
    <source>
        <dbReference type="ARBA" id="ARBA00023004"/>
    </source>
</evidence>
<evidence type="ECO:0000256" key="2">
    <source>
        <dbReference type="ARBA" id="ARBA00022723"/>
    </source>
</evidence>
<dbReference type="Pfam" id="PF00355">
    <property type="entry name" value="Rieske"/>
    <property type="match status" value="1"/>
</dbReference>
<dbReference type="GO" id="GO:0051537">
    <property type="term" value="F:2 iron, 2 sulfur cluster binding"/>
    <property type="evidence" value="ECO:0007669"/>
    <property type="project" value="UniProtKB-KW"/>
</dbReference>
<feature type="domain" description="Rieske" evidence="5">
    <location>
        <begin position="52"/>
        <end position="143"/>
    </location>
</feature>
<evidence type="ECO:0000256" key="1">
    <source>
        <dbReference type="ARBA" id="ARBA00022714"/>
    </source>
</evidence>
<dbReference type="AlphaFoldDB" id="A0A6J4I8J6"/>
<gene>
    <name evidence="6" type="ORF">AVDCRST_MAG95-1616</name>
</gene>
<protein>
    <recommendedName>
        <fullName evidence="5">Rieske domain-containing protein</fullName>
    </recommendedName>
</protein>
<dbReference type="Gene3D" id="2.102.10.10">
    <property type="entry name" value="Rieske [2Fe-2S] iron-sulphur domain"/>
    <property type="match status" value="1"/>
</dbReference>
<dbReference type="GO" id="GO:0046872">
    <property type="term" value="F:metal ion binding"/>
    <property type="evidence" value="ECO:0007669"/>
    <property type="project" value="UniProtKB-KW"/>
</dbReference>
<accession>A0A6J4I8J6</accession>
<evidence type="ECO:0000256" key="4">
    <source>
        <dbReference type="ARBA" id="ARBA00023014"/>
    </source>
</evidence>
<dbReference type="EMBL" id="CADCTJ010000505">
    <property type="protein sequence ID" value="CAA9245378.1"/>
    <property type="molecule type" value="Genomic_DNA"/>
</dbReference>
<dbReference type="PROSITE" id="PS51257">
    <property type="entry name" value="PROKAR_LIPOPROTEIN"/>
    <property type="match status" value="1"/>
</dbReference>